<evidence type="ECO:0000313" key="1">
    <source>
        <dbReference type="EMBL" id="OMO79053.1"/>
    </source>
</evidence>
<name>A0A1R3I8Y4_COCAP</name>
<reference evidence="1 2" key="1">
    <citation type="submission" date="2013-09" db="EMBL/GenBank/DDBJ databases">
        <title>Corchorus capsularis genome sequencing.</title>
        <authorList>
            <person name="Alam M."/>
            <person name="Haque M.S."/>
            <person name="Islam M.S."/>
            <person name="Emdad E.M."/>
            <person name="Islam M.M."/>
            <person name="Ahmed B."/>
            <person name="Halim A."/>
            <person name="Hossen Q.M.M."/>
            <person name="Hossain M.Z."/>
            <person name="Ahmed R."/>
            <person name="Khan M.M."/>
            <person name="Islam R."/>
            <person name="Rashid M.M."/>
            <person name="Khan S.A."/>
            <person name="Rahman M.S."/>
            <person name="Alam M."/>
        </authorList>
    </citation>
    <scope>NUCLEOTIDE SEQUENCE [LARGE SCALE GENOMIC DNA]</scope>
    <source>
        <strain evidence="2">cv. CVL-1</strain>
        <tissue evidence="1">Whole seedling</tissue>
    </source>
</reference>
<gene>
    <name evidence="1" type="ORF">CCACVL1_13925</name>
</gene>
<dbReference type="EMBL" id="AWWV01010496">
    <property type="protein sequence ID" value="OMO79053.1"/>
    <property type="molecule type" value="Genomic_DNA"/>
</dbReference>
<evidence type="ECO:0000313" key="2">
    <source>
        <dbReference type="Proteomes" id="UP000188268"/>
    </source>
</evidence>
<proteinExistence type="predicted"/>
<sequence length="19" mass="2100">MAKESRFAPKSRGKVISAH</sequence>
<dbReference type="Proteomes" id="UP000188268">
    <property type="component" value="Unassembled WGS sequence"/>
</dbReference>
<dbReference type="AlphaFoldDB" id="A0A1R3I8Y4"/>
<comment type="caution">
    <text evidence="1">The sequence shown here is derived from an EMBL/GenBank/DDBJ whole genome shotgun (WGS) entry which is preliminary data.</text>
</comment>
<protein>
    <submittedName>
        <fullName evidence="1">Uncharacterized protein</fullName>
    </submittedName>
</protein>
<organism evidence="1 2">
    <name type="scientific">Corchorus capsularis</name>
    <name type="common">Jute</name>
    <dbReference type="NCBI Taxonomy" id="210143"/>
    <lineage>
        <taxon>Eukaryota</taxon>
        <taxon>Viridiplantae</taxon>
        <taxon>Streptophyta</taxon>
        <taxon>Embryophyta</taxon>
        <taxon>Tracheophyta</taxon>
        <taxon>Spermatophyta</taxon>
        <taxon>Magnoliopsida</taxon>
        <taxon>eudicotyledons</taxon>
        <taxon>Gunneridae</taxon>
        <taxon>Pentapetalae</taxon>
        <taxon>rosids</taxon>
        <taxon>malvids</taxon>
        <taxon>Malvales</taxon>
        <taxon>Malvaceae</taxon>
        <taxon>Grewioideae</taxon>
        <taxon>Apeibeae</taxon>
        <taxon>Corchorus</taxon>
    </lineage>
</organism>
<accession>A0A1R3I8Y4</accession>
<keyword evidence="2" id="KW-1185">Reference proteome</keyword>